<evidence type="ECO:0000256" key="9">
    <source>
        <dbReference type="RuleBase" id="RU363066"/>
    </source>
</evidence>
<comment type="catalytic activity">
    <reaction evidence="8 9">
        <text>D-gluconate + ATP = 6-phospho-D-gluconate + ADP + H(+)</text>
        <dbReference type="Rhea" id="RHEA:19433"/>
        <dbReference type="ChEBI" id="CHEBI:15378"/>
        <dbReference type="ChEBI" id="CHEBI:18391"/>
        <dbReference type="ChEBI" id="CHEBI:30616"/>
        <dbReference type="ChEBI" id="CHEBI:58759"/>
        <dbReference type="ChEBI" id="CHEBI:456216"/>
        <dbReference type="EC" id="2.7.1.12"/>
    </reaction>
</comment>
<evidence type="ECO:0000259" key="10">
    <source>
        <dbReference type="SMART" id="SM00382"/>
    </source>
</evidence>
<gene>
    <name evidence="11" type="primary">PHI101</name>
    <name evidence="11" type="ORF">PhCBS80983_g00101</name>
</gene>
<sequence>MTKTTSEGQSVIVMGVSGSGKSTIAKRLADELGEGAIYLDADDYHSEEHKKKMASGHSLTDEDRLPWLQKLVKVLDSHLERDPSQTVFLACSSLKKWYRDILREAILQHHPVRFLYLDGSRDLLYSRLSSRQGHYFQASGLDGQLEQLEKPDPAVETDCVSISVDAPIKEIIENARKALGI</sequence>
<dbReference type="GO" id="GO:0005524">
    <property type="term" value="F:ATP binding"/>
    <property type="evidence" value="ECO:0007669"/>
    <property type="project" value="UniProtKB-KW"/>
</dbReference>
<evidence type="ECO:0000313" key="11">
    <source>
        <dbReference type="EMBL" id="TPX62853.1"/>
    </source>
</evidence>
<accession>A0A507EFC8</accession>
<dbReference type="EMBL" id="QEAQ01000001">
    <property type="protein sequence ID" value="TPX62853.1"/>
    <property type="molecule type" value="Genomic_DNA"/>
</dbReference>
<protein>
    <recommendedName>
        <fullName evidence="3 9">Gluconokinase</fullName>
        <ecNumber evidence="3 9">2.7.1.12</ecNumber>
    </recommendedName>
</protein>
<proteinExistence type="inferred from homology"/>
<evidence type="ECO:0000256" key="3">
    <source>
        <dbReference type="ARBA" id="ARBA00012054"/>
    </source>
</evidence>
<dbReference type="SMART" id="SM00382">
    <property type="entry name" value="AAA"/>
    <property type="match status" value="1"/>
</dbReference>
<keyword evidence="4 9" id="KW-0808">Transferase</keyword>
<evidence type="ECO:0000256" key="7">
    <source>
        <dbReference type="ARBA" id="ARBA00022840"/>
    </source>
</evidence>
<dbReference type="GO" id="GO:0005975">
    <property type="term" value="P:carbohydrate metabolic process"/>
    <property type="evidence" value="ECO:0007669"/>
    <property type="project" value="InterPro"/>
</dbReference>
<name>A0A507EFC8_9FUNG</name>
<evidence type="ECO:0000256" key="5">
    <source>
        <dbReference type="ARBA" id="ARBA00022741"/>
    </source>
</evidence>
<feature type="domain" description="AAA+ ATPase" evidence="10">
    <location>
        <begin position="7"/>
        <end position="121"/>
    </location>
</feature>
<keyword evidence="7 9" id="KW-0067">ATP-binding</keyword>
<dbReference type="OrthoDB" id="275177at2759"/>
<dbReference type="InterPro" id="IPR006001">
    <property type="entry name" value="Therm_gnt_kin"/>
</dbReference>
<evidence type="ECO:0000256" key="4">
    <source>
        <dbReference type="ARBA" id="ARBA00022679"/>
    </source>
</evidence>
<evidence type="ECO:0000256" key="1">
    <source>
        <dbReference type="ARBA" id="ARBA00004875"/>
    </source>
</evidence>
<comment type="similarity">
    <text evidence="2 9">Belongs to the gluconokinase GntK/GntV family.</text>
</comment>
<dbReference type="STRING" id="109895.A0A507EFC8"/>
<dbReference type="CDD" id="cd02021">
    <property type="entry name" value="GntK"/>
    <property type="match status" value="1"/>
</dbReference>
<dbReference type="InterPro" id="IPR027417">
    <property type="entry name" value="P-loop_NTPase"/>
</dbReference>
<dbReference type="GO" id="GO:0046316">
    <property type="term" value="F:gluconokinase activity"/>
    <property type="evidence" value="ECO:0007669"/>
    <property type="project" value="UniProtKB-EC"/>
</dbReference>
<keyword evidence="6 9" id="KW-0418">Kinase</keyword>
<dbReference type="InterPro" id="IPR003593">
    <property type="entry name" value="AAA+_ATPase"/>
</dbReference>
<dbReference type="PANTHER" id="PTHR43442">
    <property type="entry name" value="GLUCONOKINASE-RELATED"/>
    <property type="match status" value="1"/>
</dbReference>
<dbReference type="UniPathway" id="UPA00792"/>
<keyword evidence="12" id="KW-1185">Reference proteome</keyword>
<dbReference type="Pfam" id="PF13671">
    <property type="entry name" value="AAA_33"/>
    <property type="match status" value="1"/>
</dbReference>
<dbReference type="Gene3D" id="3.40.50.300">
    <property type="entry name" value="P-loop containing nucleotide triphosphate hydrolases"/>
    <property type="match status" value="1"/>
</dbReference>
<dbReference type="NCBIfam" id="TIGR01313">
    <property type="entry name" value="therm_gnt_kin"/>
    <property type="match status" value="1"/>
</dbReference>
<reference evidence="11 12" key="1">
    <citation type="journal article" date="2019" name="Sci. Rep.">
        <title>Comparative genomics of chytrid fungi reveal insights into the obligate biotrophic and pathogenic lifestyle of Synchytrium endobioticum.</title>
        <authorList>
            <person name="van de Vossenberg B.T.L.H."/>
            <person name="Warris S."/>
            <person name="Nguyen H.D.T."/>
            <person name="van Gent-Pelzer M.P.E."/>
            <person name="Joly D.L."/>
            <person name="van de Geest H.C."/>
            <person name="Bonants P.J.M."/>
            <person name="Smith D.S."/>
            <person name="Levesque C.A."/>
            <person name="van der Lee T.A.J."/>
        </authorList>
    </citation>
    <scope>NUCLEOTIDE SEQUENCE [LARGE SCALE GENOMIC DNA]</scope>
    <source>
        <strain evidence="11 12">CBS 809.83</strain>
    </source>
</reference>
<evidence type="ECO:0000256" key="6">
    <source>
        <dbReference type="ARBA" id="ARBA00022777"/>
    </source>
</evidence>
<dbReference type="PANTHER" id="PTHR43442:SF3">
    <property type="entry name" value="GLUCONOKINASE-RELATED"/>
    <property type="match status" value="1"/>
</dbReference>
<keyword evidence="5 9" id="KW-0547">Nucleotide-binding</keyword>
<dbReference type="SUPFAM" id="SSF52540">
    <property type="entry name" value="P-loop containing nucleoside triphosphate hydrolases"/>
    <property type="match status" value="1"/>
</dbReference>
<comment type="pathway">
    <text evidence="1 9">Carbohydrate acid metabolism; D-gluconate degradation.</text>
</comment>
<dbReference type="Proteomes" id="UP000318582">
    <property type="component" value="Unassembled WGS sequence"/>
</dbReference>
<evidence type="ECO:0000256" key="2">
    <source>
        <dbReference type="ARBA" id="ARBA00008420"/>
    </source>
</evidence>
<dbReference type="EC" id="2.7.1.12" evidence="3 9"/>
<evidence type="ECO:0000313" key="12">
    <source>
        <dbReference type="Proteomes" id="UP000318582"/>
    </source>
</evidence>
<dbReference type="GO" id="GO:0005737">
    <property type="term" value="C:cytoplasm"/>
    <property type="evidence" value="ECO:0007669"/>
    <property type="project" value="TreeGrafter"/>
</dbReference>
<dbReference type="AlphaFoldDB" id="A0A507EFC8"/>
<comment type="caution">
    <text evidence="11">The sequence shown here is derived from an EMBL/GenBank/DDBJ whole genome shotgun (WGS) entry which is preliminary data.</text>
</comment>
<evidence type="ECO:0000256" key="8">
    <source>
        <dbReference type="ARBA" id="ARBA00048090"/>
    </source>
</evidence>
<organism evidence="11 12">
    <name type="scientific">Powellomyces hirtus</name>
    <dbReference type="NCBI Taxonomy" id="109895"/>
    <lineage>
        <taxon>Eukaryota</taxon>
        <taxon>Fungi</taxon>
        <taxon>Fungi incertae sedis</taxon>
        <taxon>Chytridiomycota</taxon>
        <taxon>Chytridiomycota incertae sedis</taxon>
        <taxon>Chytridiomycetes</taxon>
        <taxon>Spizellomycetales</taxon>
        <taxon>Powellomycetaceae</taxon>
        <taxon>Powellomyces</taxon>
    </lineage>
</organism>